<accession>A0AA41YTF4</accession>
<name>A0AA41YTF4_9PROT</name>
<comment type="function">
    <text evidence="15">Digests double-stranded RNA. Involved in the processing of primary rRNA transcript to yield the immediate precursors to the large and small rRNAs (23S and 16S). Processes some mRNAs, and tRNAs when they are encoded in the rRNA operon. Processes pre-crRNA and tracrRNA of type II CRISPR loci if present in the organism.</text>
</comment>
<evidence type="ECO:0000256" key="8">
    <source>
        <dbReference type="ARBA" id="ARBA00022694"/>
    </source>
</evidence>
<dbReference type="CDD" id="cd00593">
    <property type="entry name" value="RIBOc"/>
    <property type="match status" value="1"/>
</dbReference>
<dbReference type="FunFam" id="3.30.160.20:FF:000003">
    <property type="entry name" value="Ribonuclease 3"/>
    <property type="match status" value="1"/>
</dbReference>
<evidence type="ECO:0000256" key="2">
    <source>
        <dbReference type="ARBA" id="ARBA00004496"/>
    </source>
</evidence>
<evidence type="ECO:0000259" key="17">
    <source>
        <dbReference type="PROSITE" id="PS50142"/>
    </source>
</evidence>
<feature type="domain" description="RNase III" evidence="17">
    <location>
        <begin position="4"/>
        <end position="136"/>
    </location>
</feature>
<evidence type="ECO:0000256" key="5">
    <source>
        <dbReference type="ARBA" id="ARBA00022490"/>
    </source>
</evidence>
<evidence type="ECO:0000256" key="15">
    <source>
        <dbReference type="HAMAP-Rule" id="MF_00104"/>
    </source>
</evidence>
<keyword evidence="7 15" id="KW-0507">mRNA processing</keyword>
<dbReference type="SMART" id="SM00358">
    <property type="entry name" value="DSRM"/>
    <property type="match status" value="1"/>
</dbReference>
<reference evidence="18" key="2">
    <citation type="submission" date="2022-10" db="EMBL/GenBank/DDBJ databases">
        <authorList>
            <person name="Trinh H.N."/>
        </authorList>
    </citation>
    <scope>NUCLEOTIDE SEQUENCE</scope>
    <source>
        <strain evidence="18">RN2-1</strain>
    </source>
</reference>
<dbReference type="CDD" id="cd10845">
    <property type="entry name" value="DSRM_RNAse_III_family"/>
    <property type="match status" value="1"/>
</dbReference>
<dbReference type="Gene3D" id="1.10.1520.10">
    <property type="entry name" value="Ribonuclease III domain"/>
    <property type="match status" value="1"/>
</dbReference>
<keyword evidence="12 15" id="KW-0378">Hydrolase</keyword>
<dbReference type="PROSITE" id="PS00517">
    <property type="entry name" value="RNASE_3_1"/>
    <property type="match status" value="1"/>
</dbReference>
<keyword evidence="11 15" id="KW-0255">Endonuclease</keyword>
<keyword evidence="9 15" id="KW-0540">Nuclease</keyword>
<dbReference type="SUPFAM" id="SSF54768">
    <property type="entry name" value="dsRNA-binding domain-like"/>
    <property type="match status" value="1"/>
</dbReference>
<comment type="similarity">
    <text evidence="3">Belongs to the ribonuclease III family.</text>
</comment>
<dbReference type="Pfam" id="PF14622">
    <property type="entry name" value="Ribonucleas_3_3"/>
    <property type="match status" value="1"/>
</dbReference>
<dbReference type="InterPro" id="IPR036389">
    <property type="entry name" value="RNase_III_sf"/>
</dbReference>
<dbReference type="InterPro" id="IPR011907">
    <property type="entry name" value="RNase_III"/>
</dbReference>
<evidence type="ECO:0000313" key="19">
    <source>
        <dbReference type="Proteomes" id="UP001165679"/>
    </source>
</evidence>
<comment type="caution">
    <text evidence="18">The sequence shown here is derived from an EMBL/GenBank/DDBJ whole genome shotgun (WGS) entry which is preliminary data.</text>
</comment>
<keyword evidence="13 15" id="KW-0460">Magnesium</keyword>
<feature type="active site" evidence="15">
    <location>
        <position position="53"/>
    </location>
</feature>
<comment type="cofactor">
    <cofactor evidence="15">
        <name>Mg(2+)</name>
        <dbReference type="ChEBI" id="CHEBI:18420"/>
    </cofactor>
</comment>
<dbReference type="Pfam" id="PF00035">
    <property type="entry name" value="dsrm"/>
    <property type="match status" value="1"/>
</dbReference>
<gene>
    <name evidence="15 18" type="primary">rnc</name>
    <name evidence="18" type="ORF">OL599_16370</name>
</gene>
<dbReference type="GO" id="GO:0003725">
    <property type="term" value="F:double-stranded RNA binding"/>
    <property type="evidence" value="ECO:0007669"/>
    <property type="project" value="TreeGrafter"/>
</dbReference>
<evidence type="ECO:0000256" key="13">
    <source>
        <dbReference type="ARBA" id="ARBA00022842"/>
    </source>
</evidence>
<feature type="binding site" evidence="15">
    <location>
        <position position="122"/>
    </location>
    <ligand>
        <name>Mg(2+)</name>
        <dbReference type="ChEBI" id="CHEBI:18420"/>
    </ligand>
</feature>
<keyword evidence="15" id="KW-0699">rRNA-binding</keyword>
<keyword evidence="5 15" id="KW-0963">Cytoplasm</keyword>
<dbReference type="FunFam" id="1.10.1520.10:FF:000001">
    <property type="entry name" value="Ribonuclease 3"/>
    <property type="match status" value="1"/>
</dbReference>
<dbReference type="Proteomes" id="UP001165679">
    <property type="component" value="Unassembled WGS sequence"/>
</dbReference>
<dbReference type="PANTHER" id="PTHR11207">
    <property type="entry name" value="RIBONUCLEASE III"/>
    <property type="match status" value="1"/>
</dbReference>
<dbReference type="Gene3D" id="3.30.160.20">
    <property type="match status" value="1"/>
</dbReference>
<evidence type="ECO:0000256" key="11">
    <source>
        <dbReference type="ARBA" id="ARBA00022759"/>
    </source>
</evidence>
<dbReference type="PROSITE" id="PS50137">
    <property type="entry name" value="DS_RBD"/>
    <property type="match status" value="1"/>
</dbReference>
<dbReference type="NCBIfam" id="TIGR02191">
    <property type="entry name" value="RNaseIII"/>
    <property type="match status" value="1"/>
</dbReference>
<evidence type="ECO:0000256" key="10">
    <source>
        <dbReference type="ARBA" id="ARBA00022723"/>
    </source>
</evidence>
<evidence type="ECO:0000256" key="4">
    <source>
        <dbReference type="ARBA" id="ARBA00011738"/>
    </source>
</evidence>
<keyword evidence="14 15" id="KW-0694">RNA-binding</keyword>
<dbReference type="SMART" id="SM00535">
    <property type="entry name" value="RIBOc"/>
    <property type="match status" value="1"/>
</dbReference>
<feature type="active site" evidence="15">
    <location>
        <position position="125"/>
    </location>
</feature>
<dbReference type="InterPro" id="IPR014720">
    <property type="entry name" value="dsRBD_dom"/>
</dbReference>
<keyword evidence="6 15" id="KW-0698">rRNA processing</keyword>
<organism evidence="18 19">
    <name type="scientific">Limobrevibacterium gyesilva</name>
    <dbReference type="NCBI Taxonomy" id="2991712"/>
    <lineage>
        <taxon>Bacteria</taxon>
        <taxon>Pseudomonadati</taxon>
        <taxon>Pseudomonadota</taxon>
        <taxon>Alphaproteobacteria</taxon>
        <taxon>Acetobacterales</taxon>
        <taxon>Acetobacteraceae</taxon>
        <taxon>Limobrevibacterium</taxon>
    </lineage>
</organism>
<dbReference type="AlphaFoldDB" id="A0AA41YTF4"/>
<feature type="domain" description="DRBM" evidence="16">
    <location>
        <begin position="161"/>
        <end position="229"/>
    </location>
</feature>
<evidence type="ECO:0000313" key="18">
    <source>
        <dbReference type="EMBL" id="MCW3476155.1"/>
    </source>
</evidence>
<dbReference type="PANTHER" id="PTHR11207:SF0">
    <property type="entry name" value="RIBONUCLEASE 3"/>
    <property type="match status" value="1"/>
</dbReference>
<dbReference type="GO" id="GO:0042802">
    <property type="term" value="F:identical protein binding"/>
    <property type="evidence" value="ECO:0007669"/>
    <property type="project" value="UniProtKB-ARBA"/>
</dbReference>
<comment type="subcellular location">
    <subcellularLocation>
        <location evidence="2 15">Cytoplasm</location>
    </subcellularLocation>
</comment>
<feature type="binding site" evidence="15">
    <location>
        <position position="125"/>
    </location>
    <ligand>
        <name>Mg(2+)</name>
        <dbReference type="ChEBI" id="CHEBI:18420"/>
    </ligand>
</feature>
<dbReference type="GO" id="GO:0005737">
    <property type="term" value="C:cytoplasm"/>
    <property type="evidence" value="ECO:0007669"/>
    <property type="project" value="UniProtKB-SubCell"/>
</dbReference>
<reference evidence="18" key="1">
    <citation type="submission" date="2022-09" db="EMBL/GenBank/DDBJ databases">
        <title>Rhodovastum sp. nov. RN2-1 isolated from soil in Seongnam, South Korea.</title>
        <authorList>
            <person name="Le N.T."/>
        </authorList>
    </citation>
    <scope>NUCLEOTIDE SEQUENCE</scope>
    <source>
        <strain evidence="18">RN2-1</strain>
    </source>
</reference>
<dbReference type="InterPro" id="IPR000999">
    <property type="entry name" value="RNase_III_dom"/>
</dbReference>
<dbReference type="GO" id="GO:0046872">
    <property type="term" value="F:metal ion binding"/>
    <property type="evidence" value="ECO:0007669"/>
    <property type="project" value="UniProtKB-KW"/>
</dbReference>
<evidence type="ECO:0000256" key="14">
    <source>
        <dbReference type="ARBA" id="ARBA00022884"/>
    </source>
</evidence>
<proteinExistence type="inferred from homology"/>
<keyword evidence="10 15" id="KW-0479">Metal-binding</keyword>
<dbReference type="SUPFAM" id="SSF69065">
    <property type="entry name" value="RNase III domain-like"/>
    <property type="match status" value="1"/>
</dbReference>
<evidence type="ECO:0000256" key="6">
    <source>
        <dbReference type="ARBA" id="ARBA00022552"/>
    </source>
</evidence>
<keyword evidence="19" id="KW-1185">Reference proteome</keyword>
<comment type="subunit">
    <text evidence="4 15">Homodimer.</text>
</comment>
<dbReference type="GO" id="GO:0004525">
    <property type="term" value="F:ribonuclease III activity"/>
    <property type="evidence" value="ECO:0007669"/>
    <property type="project" value="UniProtKB-UniRule"/>
</dbReference>
<dbReference type="GO" id="GO:0006397">
    <property type="term" value="P:mRNA processing"/>
    <property type="evidence" value="ECO:0007669"/>
    <property type="project" value="UniProtKB-UniRule"/>
</dbReference>
<keyword evidence="8 15" id="KW-0819">tRNA processing</keyword>
<evidence type="ECO:0000256" key="1">
    <source>
        <dbReference type="ARBA" id="ARBA00000109"/>
    </source>
</evidence>
<dbReference type="GO" id="GO:0008033">
    <property type="term" value="P:tRNA processing"/>
    <property type="evidence" value="ECO:0007669"/>
    <property type="project" value="UniProtKB-KW"/>
</dbReference>
<sequence length="229" mass="24117">MTAVASAEAILGHSFARPDVLREALTHRSAAHGQRAGRQKGAGSNERLEFVGDRVLGLLIAEWLAERFPREQEGELGRRLAHLVSQPVLATIAEASGLPAVLSVAPGESRAGVRRRATVLADAMEAAIGALYLDGGIEPARRFVRRAWDTAMTAQAAPPKDAKTALQEWAQGRGHDLPAYKVVSREGPPHAPVFVISVTVDGRTGTGTAGTKRAAEQDAASDLLGKLGA</sequence>
<dbReference type="HAMAP" id="MF_00104">
    <property type="entry name" value="RNase_III"/>
    <property type="match status" value="1"/>
</dbReference>
<evidence type="ECO:0000256" key="3">
    <source>
        <dbReference type="ARBA" id="ARBA00010183"/>
    </source>
</evidence>
<protein>
    <recommendedName>
        <fullName evidence="15">Ribonuclease 3</fullName>
        <ecNumber evidence="15">3.1.26.3</ecNumber>
    </recommendedName>
    <alternativeName>
        <fullName evidence="15">Ribonuclease III</fullName>
        <shortName evidence="15">RNase III</shortName>
    </alternativeName>
</protein>
<dbReference type="EMBL" id="JAPDNT010000016">
    <property type="protein sequence ID" value="MCW3476155.1"/>
    <property type="molecule type" value="Genomic_DNA"/>
</dbReference>
<evidence type="ECO:0000256" key="9">
    <source>
        <dbReference type="ARBA" id="ARBA00022722"/>
    </source>
</evidence>
<evidence type="ECO:0000256" key="12">
    <source>
        <dbReference type="ARBA" id="ARBA00022801"/>
    </source>
</evidence>
<dbReference type="EC" id="3.1.26.3" evidence="15"/>
<dbReference type="PROSITE" id="PS50142">
    <property type="entry name" value="RNASE_3_2"/>
    <property type="match status" value="1"/>
</dbReference>
<dbReference type="GO" id="GO:0010468">
    <property type="term" value="P:regulation of gene expression"/>
    <property type="evidence" value="ECO:0007669"/>
    <property type="project" value="TreeGrafter"/>
</dbReference>
<evidence type="ECO:0000256" key="7">
    <source>
        <dbReference type="ARBA" id="ARBA00022664"/>
    </source>
</evidence>
<dbReference type="GO" id="GO:0019843">
    <property type="term" value="F:rRNA binding"/>
    <property type="evidence" value="ECO:0007669"/>
    <property type="project" value="UniProtKB-KW"/>
</dbReference>
<dbReference type="GO" id="GO:0006364">
    <property type="term" value="P:rRNA processing"/>
    <property type="evidence" value="ECO:0007669"/>
    <property type="project" value="UniProtKB-UniRule"/>
</dbReference>
<comment type="catalytic activity">
    <reaction evidence="1 15">
        <text>Endonucleolytic cleavage to 5'-phosphomonoester.</text>
        <dbReference type="EC" id="3.1.26.3"/>
    </reaction>
</comment>
<evidence type="ECO:0000259" key="16">
    <source>
        <dbReference type="PROSITE" id="PS50137"/>
    </source>
</evidence>
<feature type="binding site" evidence="15">
    <location>
        <position position="49"/>
    </location>
    <ligand>
        <name>Mg(2+)</name>
        <dbReference type="ChEBI" id="CHEBI:18420"/>
    </ligand>
</feature>